<evidence type="ECO:0000313" key="1">
    <source>
        <dbReference type="EMBL" id="BBT39858.1"/>
    </source>
</evidence>
<dbReference type="Proteomes" id="UP000515680">
    <property type="component" value="Chromosome"/>
</dbReference>
<organism evidence="1 2">
    <name type="scientific">Pseudomonas putida</name>
    <name type="common">Arthrobacter siderocapsulatus</name>
    <dbReference type="NCBI Taxonomy" id="303"/>
    <lineage>
        <taxon>Bacteria</taxon>
        <taxon>Pseudomonadati</taxon>
        <taxon>Pseudomonadota</taxon>
        <taxon>Gammaproteobacteria</taxon>
        <taxon>Pseudomonadales</taxon>
        <taxon>Pseudomonadaceae</taxon>
        <taxon>Pseudomonas</taxon>
    </lineage>
</organism>
<dbReference type="AlphaFoldDB" id="A0A6S5T8R8"/>
<dbReference type="EMBL" id="AP022227">
    <property type="protein sequence ID" value="BBT39858.1"/>
    <property type="molecule type" value="Genomic_DNA"/>
</dbReference>
<sequence length="61" mass="6784">MTWGPRPGPGFDYTPIHNATALDTLQIPSPHTLLVTPRAPGLEFSNLLTREPDHERIAPRL</sequence>
<protein>
    <submittedName>
        <fullName evidence="1">Uncharacterized protein</fullName>
    </submittedName>
</protein>
<accession>A0A6S5T8R8</accession>
<evidence type="ECO:0000313" key="2">
    <source>
        <dbReference type="Proteomes" id="UP000515680"/>
    </source>
</evidence>
<proteinExistence type="predicted"/>
<reference evidence="1 2" key="1">
    <citation type="submission" date="2019-12" db="EMBL/GenBank/DDBJ databases">
        <title>complete genome sequences of Pseudomonas putida str. WP8-W18-CRE-01 isolated from wastewater treatment plant effluent.</title>
        <authorList>
            <person name="Sekizuka T."/>
            <person name="Itokawa K."/>
            <person name="Yatsu K."/>
            <person name="Inamine Y."/>
            <person name="Kuroda M."/>
        </authorList>
    </citation>
    <scope>NUCLEOTIDE SEQUENCE [LARGE SCALE GENOMIC DNA]</scope>
    <source>
        <strain evidence="1 2">WP8-W18-CRE-01</strain>
    </source>
</reference>
<gene>
    <name evidence="1" type="ORF">WP8W18C01_21990</name>
</gene>
<name>A0A6S5T8R8_PSEPU</name>